<dbReference type="SUPFAM" id="SSF51658">
    <property type="entry name" value="Xylose isomerase-like"/>
    <property type="match status" value="1"/>
</dbReference>
<comment type="function">
    <text evidence="7">Component in a DNA repair pathway. Removal of UV LIGHT damaged nucleotides. Recognizes pyrimidine dimers and cleave a phosphodiester bond immediately 5' to the lesion.</text>
</comment>
<proteinExistence type="inferred from homology"/>
<dbReference type="NCBIfam" id="TIGR00629">
    <property type="entry name" value="uvde"/>
    <property type="match status" value="1"/>
</dbReference>
<keyword evidence="1 8" id="KW-0540">Nuclease</keyword>
<dbReference type="EC" id="3.-.-.-" evidence="8"/>
<dbReference type="Pfam" id="PF03851">
    <property type="entry name" value="UvdE"/>
    <property type="match status" value="1"/>
</dbReference>
<dbReference type="KEGG" id="fpn:ABE65_020310"/>
<keyword evidence="3 8" id="KW-0227">DNA damage</keyword>
<accession>A0A160IRT2</accession>
<dbReference type="EMBL" id="CP015378">
    <property type="protein sequence ID" value="ANC79017.1"/>
    <property type="molecule type" value="Genomic_DNA"/>
</dbReference>
<dbReference type="STRING" id="1221500.ABE65_020310"/>
<keyword evidence="2 8" id="KW-0255">Endonuclease</keyword>
<dbReference type="GO" id="GO:0016787">
    <property type="term" value="F:hydrolase activity"/>
    <property type="evidence" value="ECO:0007669"/>
    <property type="project" value="UniProtKB-KW"/>
</dbReference>
<evidence type="ECO:0000256" key="5">
    <source>
        <dbReference type="ARBA" id="ARBA00022801"/>
    </source>
</evidence>
<dbReference type="InterPro" id="IPR004601">
    <property type="entry name" value="UvdE"/>
</dbReference>
<name>A0A160IRT2_9BACL</name>
<dbReference type="GO" id="GO:0006290">
    <property type="term" value="P:pyrimidine dimer repair"/>
    <property type="evidence" value="ECO:0007669"/>
    <property type="project" value="UniProtKB-UniRule"/>
</dbReference>
<keyword evidence="5 8" id="KW-0378">Hydrolase</keyword>
<dbReference type="GO" id="GO:0004519">
    <property type="term" value="F:endonuclease activity"/>
    <property type="evidence" value="ECO:0007669"/>
    <property type="project" value="UniProtKB-UniRule"/>
</dbReference>
<keyword evidence="6 8" id="KW-0234">DNA repair</keyword>
<evidence type="ECO:0000256" key="7">
    <source>
        <dbReference type="ARBA" id="ARBA00025029"/>
    </source>
</evidence>
<keyword evidence="4 8" id="KW-0228">DNA excision</keyword>
<evidence type="ECO:0000256" key="3">
    <source>
        <dbReference type="ARBA" id="ARBA00022763"/>
    </source>
</evidence>
<dbReference type="PANTHER" id="PTHR31290">
    <property type="entry name" value="UV-DAMAGE ENDONUCLEASE"/>
    <property type="match status" value="1"/>
</dbReference>
<protein>
    <recommendedName>
        <fullName evidence="8">UV DNA damage endonuclease</fullName>
        <shortName evidence="8">UV-endonuclease</shortName>
        <shortName evidence="8">UVED</shortName>
        <ecNumber evidence="8">3.-.-.-</ecNumber>
    </recommendedName>
</protein>
<evidence type="ECO:0000256" key="4">
    <source>
        <dbReference type="ARBA" id="ARBA00022769"/>
    </source>
</evidence>
<evidence type="ECO:0000256" key="6">
    <source>
        <dbReference type="ARBA" id="ARBA00023204"/>
    </source>
</evidence>
<dbReference type="GO" id="GO:0009411">
    <property type="term" value="P:response to UV"/>
    <property type="evidence" value="ECO:0007669"/>
    <property type="project" value="InterPro"/>
</dbReference>
<reference evidence="9 10" key="1">
    <citation type="submission" date="2016-04" db="EMBL/GenBank/DDBJ databases">
        <title>Complete genome sequence of Fictibacillus phosphorivorans G25-29, a strain toxic to nematodes.</title>
        <authorList>
            <person name="Zheng Z."/>
        </authorList>
    </citation>
    <scope>NUCLEOTIDE SEQUENCE [LARGE SCALE GENOMIC DNA]</scope>
    <source>
        <strain evidence="9 10">G25-29</strain>
    </source>
</reference>
<dbReference type="InterPro" id="IPR023520">
    <property type="entry name" value="UvdE_bac"/>
</dbReference>
<sequence length="318" mass="36802">MLTSFGFVSTALNLYEASPAKTMTYATYQKRDEKERTAQLLAITKNNLERTLRVLHYCIAHELPLHRMSSSIVPLATHPEAAWDFLKETKKECKEIEKLVKKHNIRTSMHPNQYTLFTSPRKEVTLNAVKDMQYHYDLLKGMGIEDRSYINIHIGGAYGDKPSALERFYENIKLLPSDVKARMTLENDDKTFTTQETLEVCENEGIPLMFDYHHYMANPDDNGSLEELLPRFVKTWENTGRPPKVHLSSPKDEKAYRSHHDFVSLDYVLPFFKLMSNYTDELDVMIEAKQKDRAVLQLVGELEKVRGFKRMSGGTILM</sequence>
<comment type="function">
    <text evidence="8">Component in a DNA repair pathway. Removal of UV-light damaged nucleotides. Recognizes pyrimidine dimers and cleave a phosphodiester bond immediately 5' to the lesion.</text>
</comment>
<dbReference type="GO" id="GO:0006289">
    <property type="term" value="P:nucleotide-excision repair"/>
    <property type="evidence" value="ECO:0007669"/>
    <property type="project" value="InterPro"/>
</dbReference>
<organism evidence="9 10">
    <name type="scientific">Fictibacillus phosphorivorans</name>
    <dbReference type="NCBI Taxonomy" id="1221500"/>
    <lineage>
        <taxon>Bacteria</taxon>
        <taxon>Bacillati</taxon>
        <taxon>Bacillota</taxon>
        <taxon>Bacilli</taxon>
        <taxon>Bacillales</taxon>
        <taxon>Fictibacillaceae</taxon>
        <taxon>Fictibacillus</taxon>
    </lineage>
</organism>
<dbReference type="InterPro" id="IPR036237">
    <property type="entry name" value="Xyl_isomerase-like_sf"/>
</dbReference>
<evidence type="ECO:0000313" key="10">
    <source>
        <dbReference type="Proteomes" id="UP000076623"/>
    </source>
</evidence>
<gene>
    <name evidence="8 9" type="primary">uvsE</name>
    <name evidence="9" type="ORF">ABE65_020310</name>
</gene>
<dbReference type="RefSeq" id="WP_066399077.1">
    <property type="nucleotide sequence ID" value="NZ_CP015378.1"/>
</dbReference>
<dbReference type="AlphaFoldDB" id="A0A160IRT2"/>
<comment type="similarity">
    <text evidence="8">Belongs to the uve1/UvsE family.</text>
</comment>
<dbReference type="Gene3D" id="3.20.20.150">
    <property type="entry name" value="Divalent-metal-dependent TIM barrel enzymes"/>
    <property type="match status" value="1"/>
</dbReference>
<evidence type="ECO:0000313" key="9">
    <source>
        <dbReference type="EMBL" id="ANC79017.1"/>
    </source>
</evidence>
<evidence type="ECO:0000256" key="1">
    <source>
        <dbReference type="ARBA" id="ARBA00022722"/>
    </source>
</evidence>
<keyword evidence="10" id="KW-1185">Reference proteome</keyword>
<dbReference type="PANTHER" id="PTHR31290:SF5">
    <property type="entry name" value="UV-DAMAGE ENDONUCLEASE"/>
    <property type="match status" value="1"/>
</dbReference>
<evidence type="ECO:0000256" key="8">
    <source>
        <dbReference type="HAMAP-Rule" id="MF_00606"/>
    </source>
</evidence>
<dbReference type="HAMAP" id="MF_00606">
    <property type="entry name" value="UV_endonuclease"/>
    <property type="match status" value="1"/>
</dbReference>
<evidence type="ECO:0000256" key="2">
    <source>
        <dbReference type="ARBA" id="ARBA00022759"/>
    </source>
</evidence>
<dbReference type="Proteomes" id="UP000076623">
    <property type="component" value="Chromosome"/>
</dbReference>